<evidence type="ECO:0000313" key="6">
    <source>
        <dbReference type="EMBL" id="CAB4222832.1"/>
    </source>
</evidence>
<reference evidence="3" key="1">
    <citation type="submission" date="2020-05" db="EMBL/GenBank/DDBJ databases">
        <authorList>
            <person name="Chiriac C."/>
            <person name="Salcher M."/>
            <person name="Ghai R."/>
            <person name="Kavagutti S V."/>
        </authorList>
    </citation>
    <scope>NUCLEOTIDE SEQUENCE</scope>
</reference>
<evidence type="ECO:0000313" key="5">
    <source>
        <dbReference type="EMBL" id="CAB4211203.1"/>
    </source>
</evidence>
<gene>
    <name evidence="3" type="ORF">UFOVP1065_225</name>
    <name evidence="4" type="ORF">UFOVP1198_194</name>
    <name evidence="5" type="ORF">UFOVP1418_186</name>
    <name evidence="7" type="ORF">UFOVP1524_197</name>
    <name evidence="6" type="ORF">UFOVP1651_197</name>
    <name evidence="1" type="ORF">UFOVP908_175</name>
    <name evidence="2" type="ORF">UFOVP990_194</name>
</gene>
<proteinExistence type="predicted"/>
<sequence length="164" mass="19110">MTKEKDSTDWFIGKARSAAGYRKNLVGSDERGRDNAIIGKMYFFAYDPKMKKTLPMYDRFPLVFPIEPYNDGFLGLNLHYLNPGERAWLLNKLKDFRNNSKFNTTTRLKLSYDLLASTKKLASVSRPCVKRYLFSHVRSKFIEMTPEEWDKAIGLPVAQFEYNS</sequence>
<organism evidence="3">
    <name type="scientific">uncultured Caudovirales phage</name>
    <dbReference type="NCBI Taxonomy" id="2100421"/>
    <lineage>
        <taxon>Viruses</taxon>
        <taxon>Duplodnaviria</taxon>
        <taxon>Heunggongvirae</taxon>
        <taxon>Uroviricota</taxon>
        <taxon>Caudoviricetes</taxon>
        <taxon>Peduoviridae</taxon>
        <taxon>Maltschvirus</taxon>
        <taxon>Maltschvirus maltsch</taxon>
    </lineage>
</organism>
<dbReference type="EMBL" id="LR797518">
    <property type="protein sequence ID" value="CAB4222832.1"/>
    <property type="molecule type" value="Genomic_DNA"/>
</dbReference>
<dbReference type="EMBL" id="LR797157">
    <property type="protein sequence ID" value="CAB4190854.1"/>
    <property type="molecule type" value="Genomic_DNA"/>
</dbReference>
<evidence type="ECO:0000313" key="1">
    <source>
        <dbReference type="EMBL" id="CAB4170914.1"/>
    </source>
</evidence>
<dbReference type="EMBL" id="LR798378">
    <property type="protein sequence ID" value="CAB5227819.1"/>
    <property type="molecule type" value="Genomic_DNA"/>
</dbReference>
<evidence type="ECO:0000313" key="3">
    <source>
        <dbReference type="EMBL" id="CAB4182335.1"/>
    </source>
</evidence>
<evidence type="ECO:0000313" key="4">
    <source>
        <dbReference type="EMBL" id="CAB4190854.1"/>
    </source>
</evidence>
<dbReference type="EMBL" id="LR797369">
    <property type="protein sequence ID" value="CAB4211203.1"/>
    <property type="molecule type" value="Genomic_DNA"/>
</dbReference>
<dbReference type="EMBL" id="LR796860">
    <property type="protein sequence ID" value="CAB4170914.1"/>
    <property type="molecule type" value="Genomic_DNA"/>
</dbReference>
<accession>A0A6J5QNH1</accession>
<name>A0A6J5QNH1_9CAUD</name>
<evidence type="ECO:0000313" key="7">
    <source>
        <dbReference type="EMBL" id="CAB5227819.1"/>
    </source>
</evidence>
<dbReference type="EMBL" id="LR796945">
    <property type="protein sequence ID" value="CAB4177131.1"/>
    <property type="molecule type" value="Genomic_DNA"/>
</dbReference>
<dbReference type="EMBL" id="LR797021">
    <property type="protein sequence ID" value="CAB4182335.1"/>
    <property type="molecule type" value="Genomic_DNA"/>
</dbReference>
<protein>
    <submittedName>
        <fullName evidence="3">DNA end protector protein</fullName>
    </submittedName>
</protein>
<evidence type="ECO:0000313" key="2">
    <source>
        <dbReference type="EMBL" id="CAB4177131.1"/>
    </source>
</evidence>